<sequence>MKGKALFFIAVWLFSTFTLADDFEVVVAKAKNAVVGVGIFDPIGTPRSQLQGTGFVIGDGTLVATNFHVVERALEEGSQQRRVVFIGTGNNPQINQAEIVKTDPAHDLAILRIEQKVASVLSLSGEDRLPDGRDVAFTGYPIGAVLGLYPATHKGMVAATTPVVTPSANAQQLSLEVLKRLREPFMVYQLDATAYPGNSGSPVYNVSTGEVVAIINKVFVKESKESALSAPSGITYAIPVKYLRDLLAEVSQ</sequence>
<dbReference type="SUPFAM" id="SSF50494">
    <property type="entry name" value="Trypsin-like serine proteases"/>
    <property type="match status" value="1"/>
</dbReference>
<dbReference type="Proteomes" id="UP001501757">
    <property type="component" value="Unassembled WGS sequence"/>
</dbReference>
<feature type="signal peptide" evidence="1">
    <location>
        <begin position="1"/>
        <end position="20"/>
    </location>
</feature>
<reference evidence="2 3" key="1">
    <citation type="journal article" date="2019" name="Int. J. Syst. Evol. Microbiol.">
        <title>The Global Catalogue of Microorganisms (GCM) 10K type strain sequencing project: providing services to taxonomists for standard genome sequencing and annotation.</title>
        <authorList>
            <consortium name="The Broad Institute Genomics Platform"/>
            <consortium name="The Broad Institute Genome Sequencing Center for Infectious Disease"/>
            <person name="Wu L."/>
            <person name="Ma J."/>
        </authorList>
    </citation>
    <scope>NUCLEOTIDE SEQUENCE [LARGE SCALE GENOMIC DNA]</scope>
    <source>
        <strain evidence="2 3">JCM 13378</strain>
    </source>
</reference>
<evidence type="ECO:0008006" key="4">
    <source>
        <dbReference type="Google" id="ProtNLM"/>
    </source>
</evidence>
<dbReference type="InterPro" id="IPR009003">
    <property type="entry name" value="Peptidase_S1_PA"/>
</dbReference>
<keyword evidence="3" id="KW-1185">Reference proteome</keyword>
<evidence type="ECO:0000313" key="3">
    <source>
        <dbReference type="Proteomes" id="UP001501757"/>
    </source>
</evidence>
<evidence type="ECO:0000256" key="1">
    <source>
        <dbReference type="SAM" id="SignalP"/>
    </source>
</evidence>
<dbReference type="Gene3D" id="2.40.10.10">
    <property type="entry name" value="Trypsin-like serine proteases"/>
    <property type="match status" value="2"/>
</dbReference>
<comment type="caution">
    <text evidence="2">The sequence shown here is derived from an EMBL/GenBank/DDBJ whole genome shotgun (WGS) entry which is preliminary data.</text>
</comment>
<dbReference type="RefSeq" id="WP_343847039.1">
    <property type="nucleotide sequence ID" value="NZ_BAAAEI010000023.1"/>
</dbReference>
<dbReference type="PANTHER" id="PTHR43019:SF23">
    <property type="entry name" value="PROTEASE DO-LIKE 5, CHLOROPLASTIC"/>
    <property type="match status" value="1"/>
</dbReference>
<evidence type="ECO:0000313" key="2">
    <source>
        <dbReference type="EMBL" id="GAA0369862.1"/>
    </source>
</evidence>
<proteinExistence type="predicted"/>
<organism evidence="2 3">
    <name type="scientific">Bowmanella denitrificans</name>
    <dbReference type="NCBI Taxonomy" id="366582"/>
    <lineage>
        <taxon>Bacteria</taxon>
        <taxon>Pseudomonadati</taxon>
        <taxon>Pseudomonadota</taxon>
        <taxon>Gammaproteobacteria</taxon>
        <taxon>Alteromonadales</taxon>
        <taxon>Alteromonadaceae</taxon>
        <taxon>Bowmanella</taxon>
    </lineage>
</organism>
<protein>
    <recommendedName>
        <fullName evidence="4">Serine protease</fullName>
    </recommendedName>
</protein>
<feature type="chain" id="PRO_5046219884" description="Serine protease" evidence="1">
    <location>
        <begin position="21"/>
        <end position="252"/>
    </location>
</feature>
<gene>
    <name evidence="2" type="ORF">GCM10009092_37670</name>
</gene>
<keyword evidence="1" id="KW-0732">Signal</keyword>
<accession>A0ABN0XPV5</accession>
<name>A0ABN0XPV5_9ALTE</name>
<dbReference type="PANTHER" id="PTHR43019">
    <property type="entry name" value="SERINE ENDOPROTEASE DEGS"/>
    <property type="match status" value="1"/>
</dbReference>
<dbReference type="Pfam" id="PF13365">
    <property type="entry name" value="Trypsin_2"/>
    <property type="match status" value="1"/>
</dbReference>
<dbReference type="EMBL" id="BAAAEI010000023">
    <property type="protein sequence ID" value="GAA0369862.1"/>
    <property type="molecule type" value="Genomic_DNA"/>
</dbReference>
<dbReference type="InterPro" id="IPR043504">
    <property type="entry name" value="Peptidase_S1_PA_chymotrypsin"/>
</dbReference>